<organism evidence="1 2">
    <name type="scientific">Ustilaginoidea virens</name>
    <name type="common">Rice false smut fungus</name>
    <name type="synonym">Villosiclava virens</name>
    <dbReference type="NCBI Taxonomy" id="1159556"/>
    <lineage>
        <taxon>Eukaryota</taxon>
        <taxon>Fungi</taxon>
        <taxon>Dikarya</taxon>
        <taxon>Ascomycota</taxon>
        <taxon>Pezizomycotina</taxon>
        <taxon>Sordariomycetes</taxon>
        <taxon>Hypocreomycetidae</taxon>
        <taxon>Hypocreales</taxon>
        <taxon>Clavicipitaceae</taxon>
        <taxon>Ustilaginoidea</taxon>
    </lineage>
</organism>
<proteinExistence type="predicted"/>
<gene>
    <name evidence="1" type="ORF">UV8b_04488</name>
</gene>
<reference evidence="1" key="1">
    <citation type="submission" date="2020-03" db="EMBL/GenBank/DDBJ databases">
        <title>A mixture of massive structural variations and highly conserved coding sequences in Ustilaginoidea virens genome.</title>
        <authorList>
            <person name="Zhang K."/>
            <person name="Zhao Z."/>
            <person name="Zhang Z."/>
            <person name="Li Y."/>
            <person name="Hsiang T."/>
            <person name="Sun W."/>
        </authorList>
    </citation>
    <scope>NUCLEOTIDE SEQUENCE</scope>
    <source>
        <strain evidence="1">UV-8b</strain>
    </source>
</reference>
<evidence type="ECO:0000313" key="1">
    <source>
        <dbReference type="EMBL" id="QUC20247.1"/>
    </source>
</evidence>
<accession>A0A8E5HRN7</accession>
<evidence type="ECO:0000313" key="2">
    <source>
        <dbReference type="Proteomes" id="UP000027002"/>
    </source>
</evidence>
<sequence length="67" mass="7944">MFQCRLRVGVWLHVRTYATKQANKDFHNRAFHEYADHGTSYVADLTFESLLASWPNHTWSSHRPCHN</sequence>
<protein>
    <submittedName>
        <fullName evidence="1">Uncharacterized protein</fullName>
    </submittedName>
</protein>
<dbReference type="KEGG" id="uvi:66065266"/>
<keyword evidence="2" id="KW-1185">Reference proteome</keyword>
<dbReference type="Proteomes" id="UP000027002">
    <property type="component" value="Chromosome 3"/>
</dbReference>
<dbReference type="RefSeq" id="XP_042997920.1">
    <property type="nucleotide sequence ID" value="XM_043141986.1"/>
</dbReference>
<dbReference type="GeneID" id="66065266"/>
<dbReference type="AlphaFoldDB" id="A0A8E5HRN7"/>
<name>A0A8E5HRN7_USTVR</name>
<dbReference type="EMBL" id="CP072755">
    <property type="protein sequence ID" value="QUC20247.1"/>
    <property type="molecule type" value="Genomic_DNA"/>
</dbReference>